<name>A0AA48LXR6_9ZZZZ</name>
<feature type="transmembrane region" description="Helical" evidence="1">
    <location>
        <begin position="12"/>
        <end position="35"/>
    </location>
</feature>
<organism evidence="2">
    <name type="scientific">freshwater sediment metagenome</name>
    <dbReference type="NCBI Taxonomy" id="556182"/>
    <lineage>
        <taxon>unclassified sequences</taxon>
        <taxon>metagenomes</taxon>
        <taxon>ecological metagenomes</taxon>
    </lineage>
</organism>
<evidence type="ECO:0000256" key="1">
    <source>
        <dbReference type="SAM" id="Phobius"/>
    </source>
</evidence>
<sequence length="180" mass="18911">MNRSLDKEWPQIGMSAVVTGVVAALVSAAALAAVAKMEGKGALQPINATSHWLNGDAAAKVEQPTARHTGVGFVTHLLSAIFWAAPFEAWLAINPPRSFNELLRDSAGMAGIAAVVDYGATPKRFTPGWELAVSKGAMFVAYLAFALGLAGGAMASESLVRPARGLWRGTAPLRLSRLRD</sequence>
<protein>
    <submittedName>
        <fullName evidence="2">Uncharacterized protein</fullName>
    </submittedName>
</protein>
<proteinExistence type="predicted"/>
<reference evidence="2" key="1">
    <citation type="submission" date="2023-07" db="EMBL/GenBank/DDBJ databases">
        <authorList>
            <person name="Pelsma A.J. K."/>
        </authorList>
    </citation>
    <scope>NUCLEOTIDE SEQUENCE</scope>
</reference>
<keyword evidence="1" id="KW-1133">Transmembrane helix</keyword>
<feature type="transmembrane region" description="Helical" evidence="1">
    <location>
        <begin position="139"/>
        <end position="160"/>
    </location>
</feature>
<dbReference type="EMBL" id="OY288114">
    <property type="protein sequence ID" value="CAJ0856090.1"/>
    <property type="molecule type" value="Genomic_DNA"/>
</dbReference>
<dbReference type="AlphaFoldDB" id="A0AA48LXR6"/>
<evidence type="ECO:0000313" key="2">
    <source>
        <dbReference type="EMBL" id="CAJ0856090.1"/>
    </source>
</evidence>
<keyword evidence="1" id="KW-0472">Membrane</keyword>
<gene>
    <name evidence="2" type="ORF">AMST5_00891</name>
</gene>
<keyword evidence="1" id="KW-0812">Transmembrane</keyword>
<accession>A0AA48LXR6</accession>